<dbReference type="SUPFAM" id="SSF56300">
    <property type="entry name" value="Metallo-dependent phosphatases"/>
    <property type="match status" value="4"/>
</dbReference>
<dbReference type="InterPro" id="IPR008334">
    <property type="entry name" value="5'-Nucleotdase_C"/>
</dbReference>
<keyword evidence="2 5" id="KW-0732">Signal</keyword>
<gene>
    <name evidence="8" type="ORF">PGLA1383_LOCUS29999</name>
</gene>
<dbReference type="GO" id="GO:0008253">
    <property type="term" value="F:5'-nucleotidase activity"/>
    <property type="evidence" value="ECO:0007669"/>
    <property type="project" value="TreeGrafter"/>
</dbReference>
<comment type="similarity">
    <text evidence="1">Belongs to the 5'-nucleotidase family.</text>
</comment>
<keyword evidence="4" id="KW-1133">Transmembrane helix</keyword>
<dbReference type="Proteomes" id="UP000654075">
    <property type="component" value="Unassembled WGS sequence"/>
</dbReference>
<feature type="domain" description="Calcineurin-like phosphoesterase" evidence="6">
    <location>
        <begin position="24"/>
        <end position="258"/>
    </location>
</feature>
<feature type="domain" description="Calcineurin-like phosphoesterase" evidence="6">
    <location>
        <begin position="2058"/>
        <end position="2289"/>
    </location>
</feature>
<dbReference type="InterPro" id="IPR036907">
    <property type="entry name" value="5'-Nucleotdase_C_sf"/>
</dbReference>
<protein>
    <recommendedName>
        <fullName evidence="10">5'-nucleotidase</fullName>
    </recommendedName>
</protein>
<evidence type="ECO:0000256" key="4">
    <source>
        <dbReference type="SAM" id="Phobius"/>
    </source>
</evidence>
<dbReference type="GO" id="GO:0008768">
    <property type="term" value="F:UDP-sugar diphosphatase activity"/>
    <property type="evidence" value="ECO:0007669"/>
    <property type="project" value="TreeGrafter"/>
</dbReference>
<dbReference type="PROSITE" id="PS00786">
    <property type="entry name" value="5_NUCLEOTIDASE_2"/>
    <property type="match status" value="4"/>
</dbReference>
<evidence type="ECO:0000256" key="1">
    <source>
        <dbReference type="ARBA" id="ARBA00006654"/>
    </source>
</evidence>
<feature type="domain" description="5'-Nucleotidase C-terminal" evidence="7">
    <location>
        <begin position="998"/>
        <end position="1141"/>
    </location>
</feature>
<feature type="signal peptide" evidence="5">
    <location>
        <begin position="1"/>
        <end position="18"/>
    </location>
</feature>
<evidence type="ECO:0000259" key="6">
    <source>
        <dbReference type="Pfam" id="PF00149"/>
    </source>
</evidence>
<dbReference type="GO" id="GO:0009166">
    <property type="term" value="P:nucleotide catabolic process"/>
    <property type="evidence" value="ECO:0007669"/>
    <property type="project" value="InterPro"/>
</dbReference>
<dbReference type="EMBL" id="CAJNNV010025097">
    <property type="protein sequence ID" value="CAE8612202.1"/>
    <property type="molecule type" value="Genomic_DNA"/>
</dbReference>
<dbReference type="Gene3D" id="3.60.21.10">
    <property type="match status" value="4"/>
</dbReference>
<evidence type="ECO:0000259" key="7">
    <source>
        <dbReference type="Pfam" id="PF02872"/>
    </source>
</evidence>
<dbReference type="InterPro" id="IPR004843">
    <property type="entry name" value="Calcineurin-like_PHP"/>
</dbReference>
<accession>A0A813FHE5</accession>
<dbReference type="GO" id="GO:0000166">
    <property type="term" value="F:nucleotide binding"/>
    <property type="evidence" value="ECO:0007669"/>
    <property type="project" value="InterPro"/>
</dbReference>
<feature type="chain" id="PRO_5032695859" description="5'-nucleotidase" evidence="5">
    <location>
        <begin position="19"/>
        <end position="2616"/>
    </location>
</feature>
<dbReference type="InterPro" id="IPR006146">
    <property type="entry name" value="5'-Nucleotdase_CS"/>
</dbReference>
<organism evidence="8 9">
    <name type="scientific">Polarella glacialis</name>
    <name type="common">Dinoflagellate</name>
    <dbReference type="NCBI Taxonomy" id="89957"/>
    <lineage>
        <taxon>Eukaryota</taxon>
        <taxon>Sar</taxon>
        <taxon>Alveolata</taxon>
        <taxon>Dinophyceae</taxon>
        <taxon>Suessiales</taxon>
        <taxon>Suessiaceae</taxon>
        <taxon>Polarella</taxon>
    </lineage>
</organism>
<feature type="transmembrane region" description="Helical" evidence="4">
    <location>
        <begin position="1317"/>
        <end position="1339"/>
    </location>
</feature>
<evidence type="ECO:0000256" key="2">
    <source>
        <dbReference type="ARBA" id="ARBA00022729"/>
    </source>
</evidence>
<feature type="region of interest" description="Disordered" evidence="3">
    <location>
        <begin position="1221"/>
        <end position="1252"/>
    </location>
</feature>
<evidence type="ECO:0000256" key="5">
    <source>
        <dbReference type="SAM" id="SignalP"/>
    </source>
</evidence>
<evidence type="ECO:0000313" key="8">
    <source>
        <dbReference type="EMBL" id="CAE8612202.1"/>
    </source>
</evidence>
<dbReference type="Pfam" id="PF02872">
    <property type="entry name" value="5_nucleotid_C"/>
    <property type="match status" value="4"/>
</dbReference>
<dbReference type="PANTHER" id="PTHR11575:SF24">
    <property type="entry name" value="5'-NUCLEOTIDASE"/>
    <property type="match status" value="1"/>
</dbReference>
<dbReference type="Gene3D" id="3.90.780.10">
    <property type="entry name" value="5'-Nucleotidase, C-terminal domain"/>
    <property type="match status" value="4"/>
</dbReference>
<keyword evidence="4" id="KW-0472">Membrane</keyword>
<dbReference type="SUPFAM" id="SSF55816">
    <property type="entry name" value="5'-nucleotidase (syn. UDP-sugar hydrolase), C-terminal domain"/>
    <property type="match status" value="4"/>
</dbReference>
<feature type="domain" description="5'-Nucleotidase C-terminal" evidence="7">
    <location>
        <begin position="1852"/>
        <end position="1997"/>
    </location>
</feature>
<dbReference type="InterPro" id="IPR029052">
    <property type="entry name" value="Metallo-depent_PP-like"/>
</dbReference>
<evidence type="ECO:0000256" key="3">
    <source>
        <dbReference type="SAM" id="MobiDB-lite"/>
    </source>
</evidence>
<evidence type="ECO:0000313" key="9">
    <source>
        <dbReference type="Proteomes" id="UP000654075"/>
    </source>
</evidence>
<dbReference type="Pfam" id="PF00149">
    <property type="entry name" value="Metallophos"/>
    <property type="match status" value="4"/>
</dbReference>
<dbReference type="InterPro" id="IPR006179">
    <property type="entry name" value="5_nucleotidase/apyrase"/>
</dbReference>
<keyword evidence="9" id="KW-1185">Reference proteome</keyword>
<feature type="domain" description="Calcineurin-like phosphoesterase" evidence="6">
    <location>
        <begin position="614"/>
        <end position="848"/>
    </location>
</feature>
<dbReference type="PRINTS" id="PR01607">
    <property type="entry name" value="APYRASEFAMLY"/>
</dbReference>
<feature type="domain" description="5'-Nucleotidase C-terminal" evidence="7">
    <location>
        <begin position="408"/>
        <end position="553"/>
    </location>
</feature>
<feature type="transmembrane region" description="Helical" evidence="4">
    <location>
        <begin position="1281"/>
        <end position="1302"/>
    </location>
</feature>
<evidence type="ECO:0008006" key="10">
    <source>
        <dbReference type="Google" id="ProtNLM"/>
    </source>
</evidence>
<sequence>MVRPSCRLIALLLAGVAAAPLNLTILHMNDHHSHLSGETISLKQTSSMNVTGVKDIKITLGGFPRIVTAYSRLKAEAEVAGRTVLKLHAGDALTGTSFYTLFKGEADAKMMAMVCFDAFALGNHEFDDGDSALAGFIQKLKTSNSSCPNTAVLAANVVPGASSPLIGKIQKSTTLTVNGEKIGIIGIDIMGKTMMSSSPSAGTILTDEKAAAQTEINTLLAAGVNKIILLTHIGYDLDQEWMAGLSGVDAVVGADSHTLLGDSSTTTAGLSIGGLYPTVMTNGDGKKVCVTTAWEYTKAIGNLEIDFDANGDVLSCGGSPKFPYDGTSMVADSALSADDLTLVNNHLNSLGGQFIATAQDSATLTLLTNYSGQVDALKKLKIADVPVTLCYDRFPGEGRSTACPKNATEKQGGAACQLVAQAFLYVSKTADFAIQNGGGCRSDIVAGNLSYNGAITMLPFANLIVTLKMTGAQVKQVLEEALDYGLSAGGSSGAYPYASGLRFDVNCNMSKGSRFSNMEVNSRLTGTWTAIDPLKNYTLGTNSYTAAGKDGYVSFASVQASLVNLQIDYAEGLVTYAKAVGTLTIPPLSDWSTQAYTNKVGVSFGAGARGMKLTILHMNDHHSHLSGETISLKQTSSMNVTGLKDIRITLGGFPRIVTAYNRLKAEAEVAGRTVLKLHAGDALTGTSFYTLFKGEADAKMMAMVCFDAFALGNHEFDDGDSALAGFIQKLKTSNSSCPNTAVLAANVVPGASSPLIGKIQKSTTLTVNGEQIGIIGIDIMGKTMMSSSPSAGTILTDEKAAAQTEINTLLAAGVNKIILLTHIGYDLDQEWMAGLSGVDAVVGADSHTLLGDSSTTTAGLSIGGLYPTVMTNFDGKKVCVTTAWEYTKAIGNLEIDFDANGDVLSCGGSPKFPYDGTSMVADSALSADDLTLVNNHLNSLGGQFIATAQDSATLTLLTNYSGQVDALKKLKIADVPVTLCYDRFPGEGRSTACPKNATEKQGGAACQLVAQAFLYVSKTADFAIQNGGGCRSDIVAGNLSYNGAITMLPFANLIVTLKMTGAQVKQVLEEALDYGLSAGGSSGAYPYASGFDVNCNMSKGSRFSNMEVNSRLTGTWTAIDPLKNYTLGTNSYTAAGKDGYVSFASVQASLVNLQIDYAEGLVTYAKAVGTLTIPPLSDWSTQAYTNKVGVSFGAGARTASPTEGTPVTSVSRPETKIFVSTPSTTLSTTSSASISTSTPNSSSGTESKSSSGAESRLSSTWISQLIAVCLGIMGSQFGCRLALVSVGAEAFAVVLLSSYIVWRGLCFLDAFCANAPALALVSVGAEAFAVVLLSSYIVWRGLCFLDAFCANAPALGADLHSCPWSGCEPLTIYTFSVDEIERTGVFRVPNDLINVCRSEEEVGDNAQYWLKKDKPPKVLQGASRLEHGCDPSKALIVDLIYFFAMARPYCRLIALLLAGVAAAPLNLTILHMNDHHSHLSGETISLKQTSSMNVTGVKDIKITLGGFPRIVTAYNRLKAEAEVAGRTVLKLHAGDALTGTSFYTLFKGEADAKMMAMVCFDAFALGNHEFDDGDSALAGFIQKLKTYNSSCPNTAVLAANVVPGASSPLIGKIQKSTTLTVNGEQIGIIGIDIMGKTMMSSSPSAGTILTDEKAAAQTEINTLLAAGVNKIILLTHIGYDLDQEWIAGLSGVDAVVGADSHTLLGDSSTTTAGLSIGGLYPTVMTNGDGKKVCVTTAWEYTKAIGNLEIDFDANGDVLSCGGSPKFPYDGTSMVADSALSADDLTLVNNHLNSLGGQFIATAQDSATLTLLTNYSGQVDALKKLKIADVPVTLCYDRFPGEGRSTACPKNATEKQGGAACQLVAQAFLYVSKTADFAIQNGGGCRSDIVAGNLSYNGAITMLPFANLIVTLKMTGAQVKQVLEEALDYGLSAGGSSGAYPYASGLRFDVNCNMSKGSRFSNMEVNSRLTGTWTAIDPLKNYTLGTNSYTAAGKDGYVSFASVQASLVNLQIDYAEGLVTYAKAVGTLTIPPLSDWSTQAYTNKVGVSFGAGARGMKLTILHMNDHHSHLSGETISLKQTSSMNVTGVKITLGGFPRIVTAYNRLKAEAEVAGRTVLKLHAGDALTGTSFYTLFKGEADAKMMAMVCFDAFALGNHEFDDGDSALAGFIQKLKTSNSSCPNTAVLAANVVPGASSPLIGKIQKSTTLTVNGEQIGIIGIGIMGKTMMSSSPSAGTILTDEKAAAQTEINTLLAAGVNKIILLTHIGYDLDQEWMAGLSGVDAVVGADSHTLLGDSSTTTAGLSIGGLYPTVMTNGDGKKVCVTTAWEYTKAIGNLEIDFDANGDVLSCGGSPKFPYDGTSMVADSALSADDLTLVNNHLNSLGGQFIATAQDSATLTLLTNYSGQVDALKKLKIADVPVTLCYDRFPGEGRSTACPKNATEKQGGAACQLVAQAFLYVSKTADFAIQNGGGCRSDIVAGNLSYNGAITMLPFANLIVTLKMTGAQVKQVLEEALDYGLSAGGSSGAYPYASGFDVNCNMSKGSRFSNMEVNSRLTGTWTAIDPLKNYTLGTNSYTAAGKDGYVSFASVQASLVNLQIDYAEGLVTYAKAYAEQFEWD</sequence>
<feature type="domain" description="5'-Nucleotidase C-terminal" evidence="7">
    <location>
        <begin position="2439"/>
        <end position="2582"/>
    </location>
</feature>
<dbReference type="GO" id="GO:0046872">
    <property type="term" value="F:metal ion binding"/>
    <property type="evidence" value="ECO:0007669"/>
    <property type="project" value="InterPro"/>
</dbReference>
<reference evidence="8" key="1">
    <citation type="submission" date="2021-02" db="EMBL/GenBank/DDBJ databases">
        <authorList>
            <person name="Dougan E. K."/>
            <person name="Rhodes N."/>
            <person name="Thang M."/>
            <person name="Chan C."/>
        </authorList>
    </citation>
    <scope>NUCLEOTIDE SEQUENCE</scope>
</reference>
<comment type="caution">
    <text evidence="8">The sequence shown here is derived from an EMBL/GenBank/DDBJ whole genome shotgun (WGS) entry which is preliminary data.</text>
</comment>
<feature type="domain" description="Calcineurin-like phosphoesterase" evidence="6">
    <location>
        <begin position="1468"/>
        <end position="1702"/>
    </location>
</feature>
<dbReference type="PANTHER" id="PTHR11575">
    <property type="entry name" value="5'-NUCLEOTIDASE-RELATED"/>
    <property type="match status" value="1"/>
</dbReference>
<name>A0A813FHE5_POLGL</name>
<keyword evidence="4" id="KW-0812">Transmembrane</keyword>
<proteinExistence type="inferred from homology"/>